<organism evidence="8 9">
    <name type="scientific">Cyanobacterium stanieri LEGE 03274</name>
    <dbReference type="NCBI Taxonomy" id="1828756"/>
    <lineage>
        <taxon>Bacteria</taxon>
        <taxon>Bacillati</taxon>
        <taxon>Cyanobacteriota</taxon>
        <taxon>Cyanophyceae</taxon>
        <taxon>Oscillatoriophycideae</taxon>
        <taxon>Chroococcales</taxon>
        <taxon>Geminocystaceae</taxon>
        <taxon>Cyanobacterium</taxon>
    </lineage>
</organism>
<evidence type="ECO:0000313" key="8">
    <source>
        <dbReference type="EMBL" id="MBE9221897.1"/>
    </source>
</evidence>
<feature type="domain" description="Glycoside hydrolase family 3 N-terminal" evidence="6">
    <location>
        <begin position="6"/>
        <end position="334"/>
    </location>
</feature>
<evidence type="ECO:0000256" key="4">
    <source>
        <dbReference type="ARBA" id="ARBA00022801"/>
    </source>
</evidence>
<comment type="caution">
    <text evidence="8">The sequence shown here is derived from an EMBL/GenBank/DDBJ whole genome shotgun (WGS) entry which is preliminary data.</text>
</comment>
<dbReference type="EC" id="3.2.1.52" evidence="3"/>
<comment type="similarity">
    <text evidence="2">Belongs to the glycosyl hydrolase 3 family.</text>
</comment>
<sequence>MKNLSLQEKIGQLIVVRTTGYLFDHQIRYPAWEANNQQLQTWLWEYNIGGVILLGGSCAEIAQRTKQLNDWAKTPLLVAADIEEGVGQRFTGASWFPPPMALAQIARDDMELAKKYAQQMGQITAHEALSMGVNWILAPVVDVNNNPDNPVINVRAFGDNPEVVRELSSAFIRGTQCYPILNGAKHFPGHGDTSTDSHLDLPIINHSPARLEEIELVPFQGAIALGIDAIMTAHLLVKAYDNQNPATLSHAILTQQLRENMGFDGLIVTDALIMGGVAKYAPPEKIAVKALQAGADILLMPENPLIAIQSIMEAVERGEITESRIDESLQRIERAKGKLSHIPPDVSFSEISNSTSQGVVKEILIQSNQTKVLKSVKKVDQGINIVVVDDLLNCDFLDRQTPAITIPATFGYHCQVFDQRNLHIWENQPINQPFILQVFIRGNPFRGSAGLSAIALKTYTKLLQDPQIQGVMVYGSPYIKEWFTQQLKQNLPWAFSYGQMAIAQQLLCEQIFQISTNLDINKGNFL</sequence>
<dbReference type="Pfam" id="PF18034">
    <property type="entry name" value="Bac_GH3_C"/>
    <property type="match status" value="1"/>
</dbReference>
<dbReference type="EMBL" id="JADEWC010000006">
    <property type="protein sequence ID" value="MBE9221897.1"/>
    <property type="molecule type" value="Genomic_DNA"/>
</dbReference>
<accession>A0ABR9V1Z3</accession>
<dbReference type="Proteomes" id="UP000654604">
    <property type="component" value="Unassembled WGS sequence"/>
</dbReference>
<dbReference type="InterPro" id="IPR001764">
    <property type="entry name" value="Glyco_hydro_3_N"/>
</dbReference>
<evidence type="ECO:0000313" key="9">
    <source>
        <dbReference type="Proteomes" id="UP000654604"/>
    </source>
</evidence>
<dbReference type="Pfam" id="PF00933">
    <property type="entry name" value="Glyco_hydro_3"/>
    <property type="match status" value="1"/>
</dbReference>
<proteinExistence type="inferred from homology"/>
<keyword evidence="9" id="KW-1185">Reference proteome</keyword>
<keyword evidence="4" id="KW-0378">Hydrolase</keyword>
<protein>
    <recommendedName>
        <fullName evidence="3">beta-N-acetylhexosaminidase</fullName>
        <ecNumber evidence="3">3.2.1.52</ecNumber>
    </recommendedName>
</protein>
<keyword evidence="5" id="KW-0326">Glycosidase</keyword>
<dbReference type="Gene3D" id="3.20.20.300">
    <property type="entry name" value="Glycoside hydrolase, family 3, N-terminal domain"/>
    <property type="match status" value="1"/>
</dbReference>
<dbReference type="SUPFAM" id="SSF51445">
    <property type="entry name" value="(Trans)glycosidases"/>
    <property type="match status" value="1"/>
</dbReference>
<evidence type="ECO:0000256" key="3">
    <source>
        <dbReference type="ARBA" id="ARBA00012663"/>
    </source>
</evidence>
<dbReference type="InterPro" id="IPR050226">
    <property type="entry name" value="NagZ_Beta-hexosaminidase"/>
</dbReference>
<dbReference type="InterPro" id="IPR036962">
    <property type="entry name" value="Glyco_hydro_3_N_sf"/>
</dbReference>
<dbReference type="PANTHER" id="PTHR30480:SF13">
    <property type="entry name" value="BETA-HEXOSAMINIDASE"/>
    <property type="match status" value="1"/>
</dbReference>
<evidence type="ECO:0000259" key="6">
    <source>
        <dbReference type="Pfam" id="PF00933"/>
    </source>
</evidence>
<evidence type="ECO:0000259" key="7">
    <source>
        <dbReference type="Pfam" id="PF18034"/>
    </source>
</evidence>
<dbReference type="PANTHER" id="PTHR30480">
    <property type="entry name" value="BETA-HEXOSAMINIDASE-RELATED"/>
    <property type="match status" value="1"/>
</dbReference>
<dbReference type="InterPro" id="IPR041518">
    <property type="entry name" value="Bac_GH3_C"/>
</dbReference>
<dbReference type="Gene3D" id="3.40.50.10870">
    <property type="entry name" value="Glycosyl hydrolase family 3"/>
    <property type="match status" value="1"/>
</dbReference>
<name>A0ABR9V1Z3_9CHRO</name>
<dbReference type="InterPro" id="IPR017853">
    <property type="entry name" value="GH"/>
</dbReference>
<comment type="catalytic activity">
    <reaction evidence="1">
        <text>Hydrolysis of terminal non-reducing N-acetyl-D-hexosamine residues in N-acetyl-beta-D-hexosaminides.</text>
        <dbReference type="EC" id="3.2.1.52"/>
    </reaction>
</comment>
<evidence type="ECO:0000256" key="5">
    <source>
        <dbReference type="ARBA" id="ARBA00023295"/>
    </source>
</evidence>
<feature type="domain" description="Bacterial Glycosyl hydrolase family 3 C-terminal" evidence="7">
    <location>
        <begin position="376"/>
        <end position="513"/>
    </location>
</feature>
<evidence type="ECO:0000256" key="2">
    <source>
        <dbReference type="ARBA" id="ARBA00005336"/>
    </source>
</evidence>
<dbReference type="RefSeq" id="WP_193800078.1">
    <property type="nucleotide sequence ID" value="NZ_JADEWC010000006.1"/>
</dbReference>
<gene>
    <name evidence="8" type="ORF">IQ215_04225</name>
</gene>
<reference evidence="8 9" key="1">
    <citation type="submission" date="2020-10" db="EMBL/GenBank/DDBJ databases">
        <authorList>
            <person name="Castelo-Branco R."/>
            <person name="Eusebio N."/>
            <person name="Adriana R."/>
            <person name="Vieira A."/>
            <person name="Brugerolle De Fraissinette N."/>
            <person name="Rezende De Castro R."/>
            <person name="Schneider M.P."/>
            <person name="Vasconcelos V."/>
            <person name="Leao P.N."/>
        </authorList>
    </citation>
    <scope>NUCLEOTIDE SEQUENCE [LARGE SCALE GENOMIC DNA]</scope>
    <source>
        <strain evidence="8 9">LEGE 03274</strain>
    </source>
</reference>
<evidence type="ECO:0000256" key="1">
    <source>
        <dbReference type="ARBA" id="ARBA00001231"/>
    </source>
</evidence>